<reference evidence="1" key="2">
    <citation type="submission" date="2023-05" db="EMBL/GenBank/DDBJ databases">
        <authorList>
            <person name="Schelkunov M.I."/>
        </authorList>
    </citation>
    <scope>NUCLEOTIDE SEQUENCE</scope>
    <source>
        <strain evidence="1">Hsosn_3</strain>
        <tissue evidence="1">Leaf</tissue>
    </source>
</reference>
<reference evidence="1" key="1">
    <citation type="submission" date="2023-02" db="EMBL/GenBank/DDBJ databases">
        <title>Genome of toxic invasive species Heracleum sosnowskyi carries increased number of genes despite the absence of recent whole-genome duplications.</title>
        <authorList>
            <person name="Schelkunov M."/>
            <person name="Shtratnikova V."/>
            <person name="Makarenko M."/>
            <person name="Klepikova A."/>
            <person name="Omelchenko D."/>
            <person name="Novikova G."/>
            <person name="Obukhova E."/>
            <person name="Bogdanov V."/>
            <person name="Penin A."/>
            <person name="Logacheva M."/>
        </authorList>
    </citation>
    <scope>NUCLEOTIDE SEQUENCE</scope>
    <source>
        <strain evidence="1">Hsosn_3</strain>
        <tissue evidence="1">Leaf</tissue>
    </source>
</reference>
<dbReference type="GO" id="GO:0042651">
    <property type="term" value="C:thylakoid membrane"/>
    <property type="evidence" value="ECO:0007669"/>
    <property type="project" value="TreeGrafter"/>
</dbReference>
<evidence type="ECO:0000313" key="1">
    <source>
        <dbReference type="EMBL" id="KAK1402006.1"/>
    </source>
</evidence>
<accession>A0AAD8JE06</accession>
<gene>
    <name evidence="1" type="ORF">POM88_001611</name>
</gene>
<name>A0AAD8JE06_9APIA</name>
<evidence type="ECO:0000313" key="2">
    <source>
        <dbReference type="Proteomes" id="UP001237642"/>
    </source>
</evidence>
<dbReference type="PANTHER" id="PTHR33917:SF3">
    <property type="entry name" value="PROTEIN EXECUTER 1, CHLOROPLASTIC"/>
    <property type="match status" value="1"/>
</dbReference>
<dbReference type="PANTHER" id="PTHR33917">
    <property type="entry name" value="PROTEIN EXECUTER 1, CHLOROPLASTIC"/>
    <property type="match status" value="1"/>
</dbReference>
<comment type="caution">
    <text evidence="1">The sequence shown here is derived from an EMBL/GenBank/DDBJ whole genome shotgun (WGS) entry which is preliminary data.</text>
</comment>
<dbReference type="AlphaFoldDB" id="A0AAD8JE06"/>
<keyword evidence="2" id="KW-1185">Reference proteome</keyword>
<protein>
    <submittedName>
        <fullName evidence="1">Protein EXECUTER 1, chloroplastic</fullName>
    </submittedName>
</protein>
<dbReference type="InterPro" id="IPR044680">
    <property type="entry name" value="EX1/2"/>
</dbReference>
<organism evidence="1 2">
    <name type="scientific">Heracleum sosnowskyi</name>
    <dbReference type="NCBI Taxonomy" id="360622"/>
    <lineage>
        <taxon>Eukaryota</taxon>
        <taxon>Viridiplantae</taxon>
        <taxon>Streptophyta</taxon>
        <taxon>Embryophyta</taxon>
        <taxon>Tracheophyta</taxon>
        <taxon>Spermatophyta</taxon>
        <taxon>Magnoliopsida</taxon>
        <taxon>eudicotyledons</taxon>
        <taxon>Gunneridae</taxon>
        <taxon>Pentapetalae</taxon>
        <taxon>asterids</taxon>
        <taxon>campanulids</taxon>
        <taxon>Apiales</taxon>
        <taxon>Apiaceae</taxon>
        <taxon>Apioideae</taxon>
        <taxon>apioid superclade</taxon>
        <taxon>Tordylieae</taxon>
        <taxon>Tordyliinae</taxon>
        <taxon>Heracleum</taxon>
    </lineage>
</organism>
<sequence>MAHQTSIESLQNYLSSADIFTSHSCDIYELKEESEAVNHSNQGLFGWWFAVSKDGKDPFGHIIEITADHGRYLARSYSPWQLQKGRKGTPLFEICGMGTKEGEQQKAFYLNHKDKASAQNGKDVDYEPVVKEPHSAVFLITPTAETDRDNVVGALANLIASNSSNSANPVMEKLCSDLHIDPKILKNIATNSGSGDLHAKEKAIVSLEFAVGMFKNKPKKYKKTESNKKKKNMGMLETRSCRVPVVLERNGCFSFNVTVEEDKEQQFGKSIAGYHSVDHVILDIAESMGKGKHEKNEDKGKEWPLLCSKAVNQAINQRPVLSGLTTFKKISVTASLDPLNGLYISSNGYFVSEVFYFTRKFGKWQEDGDMQEPLEIEPYDYVEAVKLIGDPIVPAGQVAFRAKVGGENKLPPRPVLEKELGAVARYLGRGRLTGFHQSKWVDVEVHILGPKYQEDGYIGFLPHVLSARIPTSGVELHI</sequence>
<dbReference type="EMBL" id="JAUIZM010000001">
    <property type="protein sequence ID" value="KAK1402006.1"/>
    <property type="molecule type" value="Genomic_DNA"/>
</dbReference>
<dbReference type="Proteomes" id="UP001237642">
    <property type="component" value="Unassembled WGS sequence"/>
</dbReference>
<proteinExistence type="predicted"/>
<dbReference type="GO" id="GO:0010343">
    <property type="term" value="P:singlet oxygen-mediated programmed cell death"/>
    <property type="evidence" value="ECO:0007669"/>
    <property type="project" value="InterPro"/>
</dbReference>
<dbReference type="Pfam" id="PF12014">
    <property type="entry name" value="Cyclin_D1_bind"/>
    <property type="match status" value="1"/>
</dbReference>